<evidence type="ECO:0000259" key="8">
    <source>
        <dbReference type="PROSITE" id="PS50075"/>
    </source>
</evidence>
<dbReference type="Pfam" id="PF21089">
    <property type="entry name" value="PKS_DH_N"/>
    <property type="match status" value="1"/>
</dbReference>
<evidence type="ECO:0000313" key="12">
    <source>
        <dbReference type="Proteomes" id="UP001597097"/>
    </source>
</evidence>
<proteinExistence type="predicted"/>
<organism evidence="11 12">
    <name type="scientific">Nonomuraea guangzhouensis</name>
    <dbReference type="NCBI Taxonomy" id="1291555"/>
    <lineage>
        <taxon>Bacteria</taxon>
        <taxon>Bacillati</taxon>
        <taxon>Actinomycetota</taxon>
        <taxon>Actinomycetes</taxon>
        <taxon>Streptosporangiales</taxon>
        <taxon>Streptosporangiaceae</taxon>
        <taxon>Nonomuraea</taxon>
    </lineage>
</organism>
<dbReference type="CDD" id="cd05195">
    <property type="entry name" value="enoyl_red"/>
    <property type="match status" value="2"/>
</dbReference>
<accession>A0ABW4GLF2</accession>
<reference evidence="12" key="1">
    <citation type="journal article" date="2019" name="Int. J. Syst. Evol. Microbiol.">
        <title>The Global Catalogue of Microorganisms (GCM) 10K type strain sequencing project: providing services to taxonomists for standard genome sequencing and annotation.</title>
        <authorList>
            <consortium name="The Broad Institute Genomics Platform"/>
            <consortium name="The Broad Institute Genome Sequencing Center for Infectious Disease"/>
            <person name="Wu L."/>
            <person name="Ma J."/>
        </authorList>
    </citation>
    <scope>NUCLEOTIDE SEQUENCE [LARGE SCALE GENOMIC DNA]</scope>
    <source>
        <strain evidence="12">CGMCC 1.15399</strain>
    </source>
</reference>
<dbReference type="EMBL" id="JBHUCM010000038">
    <property type="protein sequence ID" value="MFD1543435.1"/>
    <property type="molecule type" value="Genomic_DNA"/>
</dbReference>
<dbReference type="SUPFAM" id="SSF50129">
    <property type="entry name" value="GroES-like"/>
    <property type="match status" value="2"/>
</dbReference>
<dbReference type="InterPro" id="IPR049551">
    <property type="entry name" value="PKS_DH_C"/>
</dbReference>
<dbReference type="SMART" id="SM01294">
    <property type="entry name" value="PKS_PP_betabranch"/>
    <property type="match status" value="2"/>
</dbReference>
<dbReference type="Pfam" id="PF00550">
    <property type="entry name" value="PP-binding"/>
    <property type="match status" value="2"/>
</dbReference>
<dbReference type="SUPFAM" id="SSF53901">
    <property type="entry name" value="Thiolase-like"/>
    <property type="match status" value="1"/>
</dbReference>
<keyword evidence="7" id="KW-0812">Transmembrane</keyword>
<dbReference type="InterPro" id="IPR001227">
    <property type="entry name" value="Ac_transferase_dom_sf"/>
</dbReference>
<feature type="domain" description="Ketosynthase family 3 (KS3)" evidence="9">
    <location>
        <begin position="859"/>
        <end position="1283"/>
    </location>
</feature>
<dbReference type="CDD" id="cd00833">
    <property type="entry name" value="PKS"/>
    <property type="match status" value="1"/>
</dbReference>
<keyword evidence="1" id="KW-0596">Phosphopantetheine</keyword>
<dbReference type="InterPro" id="IPR018201">
    <property type="entry name" value="Ketoacyl_synth_AS"/>
</dbReference>
<dbReference type="SUPFAM" id="SSF51735">
    <property type="entry name" value="NAD(P)-binding Rossmann-fold domains"/>
    <property type="match status" value="6"/>
</dbReference>
<dbReference type="PROSITE" id="PS01162">
    <property type="entry name" value="QOR_ZETA_CRYSTAL"/>
    <property type="match status" value="2"/>
</dbReference>
<dbReference type="Gene3D" id="3.40.50.11460">
    <property type="match status" value="2"/>
</dbReference>
<dbReference type="InterPro" id="IPR009081">
    <property type="entry name" value="PP-bd_ACP"/>
</dbReference>
<dbReference type="InterPro" id="IPR032821">
    <property type="entry name" value="PKS_assoc"/>
</dbReference>
<evidence type="ECO:0000256" key="7">
    <source>
        <dbReference type="SAM" id="Phobius"/>
    </source>
</evidence>
<gene>
    <name evidence="11" type="ORF">ACFSJ0_40775</name>
</gene>
<evidence type="ECO:0000256" key="3">
    <source>
        <dbReference type="ARBA" id="ARBA00022679"/>
    </source>
</evidence>
<sequence length="2967" mass="309353">MAVLGPDPHGLRRAGVATAEFADLTALTSSDRLPDTVFVSFASQGSAVGGDVPGGAQSATHRALGLVQAWVADERLASVRLVVVTRGAVAAGTDAEVRDLANAPVWGLLRSAQSEHPGRFVLLDLDDSEIPALAALTEPQLAVRAGELLVPRLARAATTDTLTPPASAPEWRLDAAIKGSLDGLSLVPCPAAARPLGPDEVRVSVRAAGLNFRDLVVTLGMVPEHDEPIGGEIAGVVLEVGAGVADLVPGDRVLGLLDGAFGPVGVTDRRLLAPMPAGWSFAEAASVPVAFLTAYYGLVDLAGVQPGDRVLIHAAAGGVGMAAVQLARWLGAEVFGTASPGKWAALTLDEDHVASSRTLDFAEKFGQVDVVLNSLTGEFLDASLGLLPEGGRFLEIGKTDVREPGQVAGGVRYLPYSLMEAGPDRLREQLAEVLALFERGLLELPPVRVWDVRRAGEAMRFMSLARHTGKIVLSMPPTFGGGTVLVTGGTGGLGALVARHLVTVHGVRDLLLVSRSGMSATGAADLLQELSALGARVRIAACDVADRGALAEVLAEVSAQAPLRGVVHAAGALDDGVLDSLTPERVDAVLRPKVAGAWNLHELTRDLDVSAFVLFSSAAGVLGDAGQGNYAAANVFLDALAAHRRAHGLAAVSLAWGFWEQRSNMSAHLRDADIARMERSGARGLSSEEGLALFDAALTVDEALLAPIRLDLAAMRRESASVQPLLRGLVQPPAQRNVAASAVPGGAASALERQLAGLPETDRDQVLVSLIRAQAATVLGHADAASVDAGRAFKELGFDSLTAIELRNRLNAATGLRLSATLVFDYPTPAALAQHIKGKLLGAESPAAPVAAPAAPLDDDPIAIVGMSCRYPGGVDSPEALWHMLVEGRDAMSEFPADRGWDLERLYDPDTESAGRSYVRVGGFVYEAGEFDAAFFGISPREALATDPQQRLLLEASWEALERAGIHPGSLRGSSTGVFVGASATGYGTGPLPEEVEGYLITGNSSSVMSGRVAYALGLEGPAMTLDTACSSSLVALHLACESLRRGESTLALAGGVTVLSTPEIFVEFSRQRGLARDGRCKAFAEAADGTAFAEGVGLVLLERLSDARRHGHRVLAVVRGSAINQDGASNGLTAPNGPSQQRVIRQAVANAGLGLSDIDAVEGHGTGTTLGDPIEAQALLATYGQDRPQDRPLWLGTVKSNIGHTQCAAGVAGVIKMVMAMRHGVLPKTLHVDSPSSHVDWSAGAVSLVTEPTPWPGGDCPRRAGVSSFGISGTNAHVVIEGVPAEEPVPDDAPTPADVPVPVVVSGRGEDGVRAQAERLHDFVSGSVAGPAEVGHSLVRTRPLLSHRAVVVAADREQLVAGLARVAAGAEQVDVVTGPEGPGGLGFMFTGQGSQRAEMGLALTRAFPAFKWHLEAVAAGLDRYLDVPLTEVMWERPELLDRTRYAQTGLFAVEVALYRLLESWGVVPDYLLGHSVGELTAAHVAGVLSLEDACALVAARGRLMGSLPAGGAMVAVGAEERTVSDLLTAISGVAIASVNGPASVVVSGDEPAVERVSEEFARRGIRCRRLRVSDGFHSHRMEPILSAFGEVAAGLEYGVPEIPVVSNLTGEPVREFSAEYWVRHLREPVRFADSVAYLRERGVPTLLELGPDGVLSGLVQEQGPAPVAVPVLRRDRDEAGQLVAALGRAYARGADVDWDAFFDGAGQAVELPTYAFQRRHYWLRPSHHGGDPASLGLEAADHPLLGAAVELPDTGGSLFTGRLSLGTHPWLADHRILDTVLVPGTAFVELAVAAGHQAGCDLVEELTLETPLVLGERDAVTIEVIVSGTDDSGRRTLTVYSRAAEGERPWIRHATGTLAAGARPPAFDLAAWPPPGAEPIDVGGLYERLAGEGVAYGPAFRGLRAAWLRDGEVFAEVELPDATDAGRFGLHPALFDAVLHAIGLAEEADDQQVELPFTWSEVSLYATGAAAARVRVSASGAPLLSVADATGAPLATVGALAMRPVSGAGLRAGRNGAGASPYQVTWTPVPTGDPWDDWAVLGAEDDALPGALRAAGLPVRTAVGLAALSTTPRVVLVSAGHASASADLSAAARDVGHASALADPSGAARDVTGRTLALLQDWLADERFAGARLAVVTGGSVRATADDDAPDLVHAPVWGLVRAAQAENPGRFLLIDVDGTEASYRALPTVLAGQEPELALREGEARVPRLTRTDDGLLKPPAGAWRLEITKPGTIDALEAAVCDAARRPLGEFEVRVSVRAGGLNFRDVLMALGMYPGPASLGSEGSGVIVEVGSGVTGFAPGDRVLGLFEEGFGPYTTTDHRMIAHMPAGWSFVTAAGVPAVFATAYFGLVDLGGVRSGDRVLIHAAAGGVGMAAVQLARWLGAEVFGTASPGKWGALSLDEDHVASSRTLDFAEKFGQVDVVLNSLAGEFIDASLGLLSEGGRFVEMGKTDLRDTIAPGIRYTPFDLSDAGPDRTKEILTELVKLFEDGVLEPLPTRVWDLRRAPEAFRHMAQARHIGKVVLTVPAPLDRPGTVLVTGGTGGLGALVAGHLVAEHGVRDLLLVGRRGLDAPGAEKLRAELTEQGARVEVAACDVADRDALAALLGRVAPDRPLTAVVHTAGVVADGVIDSLTPAQVDTVWQPKAEAAWHLHELTEDLDLSAFVLFSSSAGTLDAAGQGNYAAANAFLDALAAHRGAAGLPAVSLAWGMWAPEVGGMTAQLGEADLRRLRRSGLLPLSAEAGLALFDESLGRDEAALVPIRLDLTAMRSREEGPPAMLRGLVTAPISRAPATAQATAPASLADQLAPLSRTARDRLLLSLVRTHVAAVLGHATGDPVDPDRGFKELGFDSLTAVELRNRLSAAADVRLPATLVFDYPTPAAVAGYIKTELLGDDETAAEPLEAELAELEHALDNLVPDPDGHARITARLKALTAKWTDRTADDPAEPRLESASAEELFNILDKEF</sequence>
<feature type="transmembrane region" description="Helical" evidence="7">
    <location>
        <begin position="2364"/>
        <end position="2384"/>
    </location>
</feature>
<dbReference type="InterPro" id="IPR049552">
    <property type="entry name" value="PKS_DH_N"/>
</dbReference>
<dbReference type="Gene3D" id="3.40.47.10">
    <property type="match status" value="1"/>
</dbReference>
<dbReference type="Proteomes" id="UP001597097">
    <property type="component" value="Unassembled WGS sequence"/>
</dbReference>
<dbReference type="InterPro" id="IPR006162">
    <property type="entry name" value="Ppantetheine_attach_site"/>
</dbReference>
<dbReference type="InterPro" id="IPR015357">
    <property type="entry name" value="EryA2_docking"/>
</dbReference>
<dbReference type="Gene3D" id="3.40.366.10">
    <property type="entry name" value="Malonyl-Coenzyme A Acyl Carrier Protein, domain 2"/>
    <property type="match status" value="1"/>
</dbReference>
<dbReference type="RefSeq" id="WP_378624449.1">
    <property type="nucleotide sequence ID" value="NZ_JBHUCM010000038.1"/>
</dbReference>
<dbReference type="InterPro" id="IPR013154">
    <property type="entry name" value="ADH-like_N"/>
</dbReference>
<dbReference type="SUPFAM" id="SSF55048">
    <property type="entry name" value="Probable ACP-binding domain of malonyl-CoA ACP transacylase"/>
    <property type="match status" value="1"/>
</dbReference>
<dbReference type="Pfam" id="PF08240">
    <property type="entry name" value="ADH_N"/>
    <property type="match status" value="2"/>
</dbReference>
<dbReference type="SMART" id="SM00825">
    <property type="entry name" value="PKS_KS"/>
    <property type="match status" value="1"/>
</dbReference>
<dbReference type="Pfam" id="PF00109">
    <property type="entry name" value="ketoacyl-synt"/>
    <property type="match status" value="1"/>
</dbReference>
<dbReference type="InterPro" id="IPR013968">
    <property type="entry name" value="PKS_KR"/>
</dbReference>
<dbReference type="Gene3D" id="1.10.1200.10">
    <property type="entry name" value="ACP-like"/>
    <property type="match status" value="2"/>
</dbReference>
<dbReference type="InterPro" id="IPR055123">
    <property type="entry name" value="SpnB-like_Rossmann"/>
</dbReference>
<dbReference type="InterPro" id="IPR020806">
    <property type="entry name" value="PKS_PP-bd"/>
</dbReference>
<dbReference type="InterPro" id="IPR042104">
    <property type="entry name" value="PKS_dehydratase_sf"/>
</dbReference>
<dbReference type="PROSITE" id="PS00606">
    <property type="entry name" value="KS3_1"/>
    <property type="match status" value="1"/>
</dbReference>
<protein>
    <submittedName>
        <fullName evidence="11">SDR family NAD(P)-dependent oxidoreductase</fullName>
    </submittedName>
</protein>
<dbReference type="PROSITE" id="PS00012">
    <property type="entry name" value="PHOSPHOPANTETHEINE"/>
    <property type="match status" value="2"/>
</dbReference>
<dbReference type="Gene3D" id="3.40.50.720">
    <property type="entry name" value="NAD(P)-binding Rossmann-like Domain"/>
    <property type="match status" value="2"/>
</dbReference>
<dbReference type="InterPro" id="IPR020841">
    <property type="entry name" value="PKS_Beta-ketoAc_synthase_dom"/>
</dbReference>
<dbReference type="InterPro" id="IPR011032">
    <property type="entry name" value="GroES-like_sf"/>
</dbReference>
<evidence type="ECO:0000259" key="9">
    <source>
        <dbReference type="PROSITE" id="PS52004"/>
    </source>
</evidence>
<dbReference type="Pfam" id="PF14765">
    <property type="entry name" value="PS-DH"/>
    <property type="match status" value="1"/>
</dbReference>
<dbReference type="PANTHER" id="PTHR43775">
    <property type="entry name" value="FATTY ACID SYNTHASE"/>
    <property type="match status" value="1"/>
</dbReference>
<comment type="caution">
    <text evidence="11">The sequence shown here is derived from an EMBL/GenBank/DDBJ whole genome shotgun (WGS) entry which is preliminary data.</text>
</comment>
<dbReference type="Pfam" id="PF13602">
    <property type="entry name" value="ADH_zinc_N_2"/>
    <property type="match status" value="2"/>
</dbReference>
<dbReference type="Gene3D" id="3.90.180.10">
    <property type="entry name" value="Medium-chain alcohol dehydrogenases, catalytic domain"/>
    <property type="match status" value="2"/>
</dbReference>
<dbReference type="InterPro" id="IPR050091">
    <property type="entry name" value="PKS_NRPS_Biosynth_Enz"/>
</dbReference>
<dbReference type="InterPro" id="IPR014030">
    <property type="entry name" value="Ketoacyl_synth_N"/>
</dbReference>
<dbReference type="PROSITE" id="PS52019">
    <property type="entry name" value="PKS_MFAS_DH"/>
    <property type="match status" value="1"/>
</dbReference>
<keyword evidence="5" id="KW-0012">Acyltransferase</keyword>
<evidence type="ECO:0000256" key="6">
    <source>
        <dbReference type="PROSITE-ProRule" id="PRU01363"/>
    </source>
</evidence>
<dbReference type="InterPro" id="IPR036736">
    <property type="entry name" value="ACP-like_sf"/>
</dbReference>
<dbReference type="SMART" id="SM00827">
    <property type="entry name" value="PKS_AT"/>
    <property type="match status" value="1"/>
</dbReference>
<keyword evidence="2" id="KW-0597">Phosphoprotein</keyword>
<keyword evidence="4" id="KW-0511">Multifunctional enzyme</keyword>
<dbReference type="Pfam" id="PF22953">
    <property type="entry name" value="SpnB_Rossmann"/>
    <property type="match status" value="2"/>
</dbReference>
<feature type="domain" description="PKS/mFAS DH" evidence="10">
    <location>
        <begin position="1743"/>
        <end position="2012"/>
    </location>
</feature>
<dbReference type="Pfam" id="PF08659">
    <property type="entry name" value="KR"/>
    <property type="match status" value="2"/>
</dbReference>
<dbReference type="InterPro" id="IPR016035">
    <property type="entry name" value="Acyl_Trfase/lysoPLipase"/>
</dbReference>
<evidence type="ECO:0000313" key="11">
    <source>
        <dbReference type="EMBL" id="MFD1543435.1"/>
    </source>
</evidence>
<dbReference type="SMART" id="SM00826">
    <property type="entry name" value="PKS_DH"/>
    <property type="match status" value="1"/>
</dbReference>
<keyword evidence="3" id="KW-0808">Transferase</keyword>
<dbReference type="SMART" id="SM00823">
    <property type="entry name" value="PKS_PP"/>
    <property type="match status" value="2"/>
</dbReference>
<feature type="domain" description="Carrier" evidence="8">
    <location>
        <begin position="2817"/>
        <end position="2892"/>
    </location>
</feature>
<dbReference type="SUPFAM" id="SSF52151">
    <property type="entry name" value="FabD/lysophospholipase-like"/>
    <property type="match status" value="1"/>
</dbReference>
<evidence type="ECO:0000256" key="4">
    <source>
        <dbReference type="ARBA" id="ARBA00023268"/>
    </source>
</evidence>
<dbReference type="InterPro" id="IPR020843">
    <property type="entry name" value="ER"/>
</dbReference>
<evidence type="ECO:0000256" key="2">
    <source>
        <dbReference type="ARBA" id="ARBA00022553"/>
    </source>
</evidence>
<dbReference type="InterPro" id="IPR016036">
    <property type="entry name" value="Malonyl_transacylase_ACP-bd"/>
</dbReference>
<dbReference type="SMART" id="SM00829">
    <property type="entry name" value="PKS_ER"/>
    <property type="match status" value="2"/>
</dbReference>
<dbReference type="Pfam" id="PF16197">
    <property type="entry name" value="KAsynt_C_assoc"/>
    <property type="match status" value="1"/>
</dbReference>
<evidence type="ECO:0000256" key="1">
    <source>
        <dbReference type="ARBA" id="ARBA00022450"/>
    </source>
</evidence>
<dbReference type="Gene3D" id="3.30.70.3290">
    <property type="match status" value="1"/>
</dbReference>
<keyword evidence="12" id="KW-1185">Reference proteome</keyword>
<evidence type="ECO:0000256" key="5">
    <source>
        <dbReference type="ARBA" id="ARBA00023315"/>
    </source>
</evidence>
<dbReference type="Pfam" id="PF00698">
    <property type="entry name" value="Acyl_transf_1"/>
    <property type="match status" value="1"/>
</dbReference>
<dbReference type="InterPro" id="IPR014043">
    <property type="entry name" value="Acyl_transferase_dom"/>
</dbReference>
<dbReference type="InterPro" id="IPR057326">
    <property type="entry name" value="KR_dom"/>
</dbReference>
<dbReference type="InterPro" id="IPR002364">
    <property type="entry name" value="Quin_OxRdtase/zeta-crystal_CS"/>
</dbReference>
<feature type="active site" description="Proton donor; for dehydratase activity" evidence="6">
    <location>
        <position position="1937"/>
    </location>
</feature>
<evidence type="ECO:0000259" key="10">
    <source>
        <dbReference type="PROSITE" id="PS52019"/>
    </source>
</evidence>
<dbReference type="Gene3D" id="3.10.129.110">
    <property type="entry name" value="Polyketide synthase dehydratase"/>
    <property type="match status" value="1"/>
</dbReference>
<feature type="active site" description="Proton acceptor; for dehydratase activity" evidence="6">
    <location>
        <position position="1775"/>
    </location>
</feature>
<dbReference type="InterPro" id="IPR014031">
    <property type="entry name" value="Ketoacyl_synth_C"/>
</dbReference>
<feature type="region of interest" description="N-terminal hotdog fold" evidence="6">
    <location>
        <begin position="1743"/>
        <end position="1866"/>
    </location>
</feature>
<dbReference type="SUPFAM" id="SSF47336">
    <property type="entry name" value="ACP-like"/>
    <property type="match status" value="2"/>
</dbReference>
<dbReference type="PROSITE" id="PS52004">
    <property type="entry name" value="KS3_2"/>
    <property type="match status" value="1"/>
</dbReference>
<feature type="region of interest" description="C-terminal hotdog fold" evidence="6">
    <location>
        <begin position="1878"/>
        <end position="2012"/>
    </location>
</feature>
<dbReference type="Pfam" id="PF09277">
    <property type="entry name" value="Erythro-docking"/>
    <property type="match status" value="1"/>
</dbReference>
<feature type="transmembrane region" description="Helical" evidence="7">
    <location>
        <begin position="2331"/>
        <end position="2352"/>
    </location>
</feature>
<dbReference type="InterPro" id="IPR016039">
    <property type="entry name" value="Thiolase-like"/>
</dbReference>
<dbReference type="InterPro" id="IPR020807">
    <property type="entry name" value="PKS_DH"/>
</dbReference>
<dbReference type="CDD" id="cd08956">
    <property type="entry name" value="KR_3_FAS_SDR_x"/>
    <property type="match status" value="2"/>
</dbReference>
<keyword evidence="7" id="KW-0472">Membrane</keyword>
<dbReference type="SMART" id="SM00822">
    <property type="entry name" value="PKS_KR"/>
    <property type="match status" value="2"/>
</dbReference>
<keyword evidence="7" id="KW-1133">Transmembrane helix</keyword>
<name>A0ABW4GLF2_9ACTN</name>
<feature type="domain" description="Carrier" evidence="8">
    <location>
        <begin position="765"/>
        <end position="840"/>
    </location>
</feature>
<dbReference type="InterPro" id="IPR049900">
    <property type="entry name" value="PKS_mFAS_DH"/>
</dbReference>
<dbReference type="PROSITE" id="PS50075">
    <property type="entry name" value="CARRIER"/>
    <property type="match status" value="2"/>
</dbReference>
<dbReference type="PANTHER" id="PTHR43775:SF51">
    <property type="entry name" value="INACTIVE PHENOLPHTHIOCEROL SYNTHESIS POLYKETIDE SYNTHASE TYPE I PKS1-RELATED"/>
    <property type="match status" value="1"/>
</dbReference>
<dbReference type="Pfam" id="PF02801">
    <property type="entry name" value="Ketoacyl-synt_C"/>
    <property type="match status" value="1"/>
</dbReference>
<dbReference type="InterPro" id="IPR036291">
    <property type="entry name" value="NAD(P)-bd_dom_sf"/>
</dbReference>